<gene>
    <name evidence="2" type="ORF">GGI19_000033</name>
</gene>
<keyword evidence="1" id="KW-1133">Transmembrane helix</keyword>
<organism evidence="2 3">
    <name type="scientific">Coemansia pectinata</name>
    <dbReference type="NCBI Taxonomy" id="1052879"/>
    <lineage>
        <taxon>Eukaryota</taxon>
        <taxon>Fungi</taxon>
        <taxon>Fungi incertae sedis</taxon>
        <taxon>Zoopagomycota</taxon>
        <taxon>Kickxellomycotina</taxon>
        <taxon>Kickxellomycetes</taxon>
        <taxon>Kickxellales</taxon>
        <taxon>Kickxellaceae</taxon>
        <taxon>Coemansia</taxon>
    </lineage>
</organism>
<evidence type="ECO:0000313" key="3">
    <source>
        <dbReference type="Proteomes" id="UP001140011"/>
    </source>
</evidence>
<reference evidence="2" key="1">
    <citation type="submission" date="2022-07" db="EMBL/GenBank/DDBJ databases">
        <title>Phylogenomic reconstructions and comparative analyses of Kickxellomycotina fungi.</title>
        <authorList>
            <person name="Reynolds N.K."/>
            <person name="Stajich J.E."/>
            <person name="Barry K."/>
            <person name="Grigoriev I.V."/>
            <person name="Crous P."/>
            <person name="Smith M.E."/>
        </authorList>
    </citation>
    <scope>NUCLEOTIDE SEQUENCE</scope>
    <source>
        <strain evidence="2">BCRC 34297</strain>
    </source>
</reference>
<name>A0A9W8H0X4_9FUNG</name>
<keyword evidence="1" id="KW-0812">Transmembrane</keyword>
<evidence type="ECO:0000256" key="1">
    <source>
        <dbReference type="SAM" id="Phobius"/>
    </source>
</evidence>
<proteinExistence type="predicted"/>
<comment type="caution">
    <text evidence="2">The sequence shown here is derived from an EMBL/GenBank/DDBJ whole genome shotgun (WGS) entry which is preliminary data.</text>
</comment>
<accession>A0A9W8H0X4</accession>
<protein>
    <submittedName>
        <fullName evidence="2">Uncharacterized protein</fullName>
    </submittedName>
</protein>
<sequence length="108" mass="11635">MPYADAISGKSYSVEQLLVVVTIPVVTPVNRVSLALFLIVDALVVVIVFILALSFIVDGHVVVITVNRIVCIYWTTNNNVNGAAEQRQRNSTLLSVNGSHSLKAAQVS</sequence>
<keyword evidence="1" id="KW-0472">Membrane</keyword>
<dbReference type="Proteomes" id="UP001140011">
    <property type="component" value="Unassembled WGS sequence"/>
</dbReference>
<keyword evidence="3" id="KW-1185">Reference proteome</keyword>
<dbReference type="EMBL" id="JANBUH010000001">
    <property type="protein sequence ID" value="KAJ2757432.1"/>
    <property type="molecule type" value="Genomic_DNA"/>
</dbReference>
<dbReference type="AlphaFoldDB" id="A0A9W8H0X4"/>
<evidence type="ECO:0000313" key="2">
    <source>
        <dbReference type="EMBL" id="KAJ2757432.1"/>
    </source>
</evidence>
<feature type="transmembrane region" description="Helical" evidence="1">
    <location>
        <begin position="34"/>
        <end position="57"/>
    </location>
</feature>